<gene>
    <name evidence="1" type="ORF">NCTC10283_01842</name>
</gene>
<organism evidence="1 2">
    <name type="scientific">Alysiella crassa</name>
    <dbReference type="NCBI Taxonomy" id="153491"/>
    <lineage>
        <taxon>Bacteria</taxon>
        <taxon>Pseudomonadati</taxon>
        <taxon>Pseudomonadota</taxon>
        <taxon>Betaproteobacteria</taxon>
        <taxon>Neisseriales</taxon>
        <taxon>Neisseriaceae</taxon>
        <taxon>Alysiella</taxon>
    </lineage>
</organism>
<evidence type="ECO:0000313" key="1">
    <source>
        <dbReference type="EMBL" id="SSY80288.1"/>
    </source>
</evidence>
<dbReference type="Proteomes" id="UP000254209">
    <property type="component" value="Unassembled WGS sequence"/>
</dbReference>
<sequence>MIMILLSKLSGVVIFVYCVCRLSSRVHAYQNLSFWAHICLIPSAVAIVIAQTPPAMESVIFRCGVALYFASQTWRIWRLQQKMK</sequence>
<name>A0A376BTY1_9NEIS</name>
<reference evidence="1 2" key="1">
    <citation type="submission" date="2018-06" db="EMBL/GenBank/DDBJ databases">
        <authorList>
            <consortium name="Pathogen Informatics"/>
            <person name="Doyle S."/>
        </authorList>
    </citation>
    <scope>NUCLEOTIDE SEQUENCE [LARGE SCALE GENOMIC DNA]</scope>
    <source>
        <strain evidence="1 2">NCTC10283</strain>
    </source>
</reference>
<proteinExistence type="predicted"/>
<dbReference type="EMBL" id="UFSO01000003">
    <property type="protein sequence ID" value="SSY80288.1"/>
    <property type="molecule type" value="Genomic_DNA"/>
</dbReference>
<dbReference type="AlphaFoldDB" id="A0A376BTY1"/>
<dbReference type="RefSeq" id="WP_034296364.1">
    <property type="nucleotide sequence ID" value="NZ_CP091519.2"/>
</dbReference>
<evidence type="ECO:0000313" key="2">
    <source>
        <dbReference type="Proteomes" id="UP000254209"/>
    </source>
</evidence>
<protein>
    <submittedName>
        <fullName evidence="1">Uncharacterized protein</fullName>
    </submittedName>
</protein>
<accession>A0A376BTY1</accession>
<dbReference type="STRING" id="1120980.GCA_000745955_00099"/>
<dbReference type="OrthoDB" id="8613861at2"/>
<keyword evidence="2" id="KW-1185">Reference proteome</keyword>